<accession>A0A7X4WCQ9</accession>
<organism evidence="2 3">
    <name type="scientific">Photobacterium halotolerans</name>
    <dbReference type="NCBI Taxonomy" id="265726"/>
    <lineage>
        <taxon>Bacteria</taxon>
        <taxon>Pseudomonadati</taxon>
        <taxon>Pseudomonadota</taxon>
        <taxon>Gammaproteobacteria</taxon>
        <taxon>Vibrionales</taxon>
        <taxon>Vibrionaceae</taxon>
        <taxon>Photobacterium</taxon>
    </lineage>
</organism>
<evidence type="ECO:0000259" key="1">
    <source>
        <dbReference type="Pfam" id="PF04480"/>
    </source>
</evidence>
<reference evidence="2 3" key="1">
    <citation type="submission" date="2017-05" db="EMBL/GenBank/DDBJ databases">
        <title>High clonality and local adaptation shapes Vibrionaceae linages within an endangered oasis.</title>
        <authorList>
            <person name="Vazquez-Rosas-Landa M."/>
        </authorList>
    </citation>
    <scope>NUCLEOTIDE SEQUENCE [LARGE SCALE GENOMIC DNA]</scope>
    <source>
        <strain evidence="2 3">P46_P4S1P180</strain>
    </source>
</reference>
<dbReference type="InterPro" id="IPR007569">
    <property type="entry name" value="DUF559"/>
</dbReference>
<dbReference type="InterPro" id="IPR047216">
    <property type="entry name" value="Endonuclease_DUF559_bact"/>
</dbReference>
<dbReference type="Pfam" id="PF04480">
    <property type="entry name" value="DUF559"/>
    <property type="match status" value="1"/>
</dbReference>
<dbReference type="EMBL" id="WXWW01000112">
    <property type="protein sequence ID" value="NAW65020.1"/>
    <property type="molecule type" value="Genomic_DNA"/>
</dbReference>
<comment type="caution">
    <text evidence="2">The sequence shown here is derived from an EMBL/GenBank/DDBJ whole genome shotgun (WGS) entry which is preliminary data.</text>
</comment>
<dbReference type="AlphaFoldDB" id="A0A7X4WCQ9"/>
<dbReference type="PANTHER" id="PTHR38590">
    <property type="entry name" value="BLL0828 PROTEIN"/>
    <property type="match status" value="1"/>
</dbReference>
<dbReference type="Proteomes" id="UP000465712">
    <property type="component" value="Unassembled WGS sequence"/>
</dbReference>
<name>A0A7X4WCQ9_9GAMM</name>
<sequence>MSTIFNTKENKNYRCRLRINMTEPEHQVWQRIRSHQLGVKFRRQHGIGRYIVDFYCSDKKLVIEIDGDSHYSDLALQYDAKRDALMAELGIRILRFTNLEVMSNLDDVVEVIYRAVHR</sequence>
<protein>
    <submittedName>
        <fullName evidence="2">DUF559 domain-containing protein</fullName>
    </submittedName>
</protein>
<feature type="domain" description="DUF559" evidence="1">
    <location>
        <begin position="10"/>
        <end position="116"/>
    </location>
</feature>
<evidence type="ECO:0000313" key="3">
    <source>
        <dbReference type="Proteomes" id="UP000465712"/>
    </source>
</evidence>
<dbReference type="Gene3D" id="3.40.960.10">
    <property type="entry name" value="VSR Endonuclease"/>
    <property type="match status" value="1"/>
</dbReference>
<dbReference type="CDD" id="cd01038">
    <property type="entry name" value="Endonuclease_DUF559"/>
    <property type="match status" value="1"/>
</dbReference>
<dbReference type="RefSeq" id="WP_161443944.1">
    <property type="nucleotide sequence ID" value="NZ_WXWW01000112.1"/>
</dbReference>
<proteinExistence type="predicted"/>
<dbReference type="SUPFAM" id="SSF52980">
    <property type="entry name" value="Restriction endonuclease-like"/>
    <property type="match status" value="1"/>
</dbReference>
<dbReference type="InterPro" id="IPR011335">
    <property type="entry name" value="Restrct_endonuc-II-like"/>
</dbReference>
<dbReference type="PANTHER" id="PTHR38590:SF1">
    <property type="entry name" value="BLL0828 PROTEIN"/>
    <property type="match status" value="1"/>
</dbReference>
<evidence type="ECO:0000313" key="2">
    <source>
        <dbReference type="EMBL" id="NAW65020.1"/>
    </source>
</evidence>
<gene>
    <name evidence="2" type="ORF">CAG72_07300</name>
</gene>